<dbReference type="SUPFAM" id="SSF160975">
    <property type="entry name" value="AF1531-like"/>
    <property type="match status" value="1"/>
</dbReference>
<dbReference type="InterPro" id="IPR007003">
    <property type="entry name" value="DUF655"/>
</dbReference>
<dbReference type="AlphaFoldDB" id="A0A8H3LFD9"/>
<dbReference type="OrthoDB" id="5597935at2759"/>
<name>A0A8H3LFD9_9GLOM</name>
<comment type="caution">
    <text evidence="1">The sequence shown here is derived from an EMBL/GenBank/DDBJ whole genome shotgun (WGS) entry which is preliminary data.</text>
</comment>
<protein>
    <submittedName>
        <fullName evidence="1">Crinkler (CRN) family protein, putative</fullName>
    </submittedName>
</protein>
<reference evidence="1" key="1">
    <citation type="submission" date="2019-10" db="EMBL/GenBank/DDBJ databases">
        <title>Conservation and host-specific expression of non-tandemly repeated heterogenous ribosome RNA gene in arbuscular mycorrhizal fungi.</title>
        <authorList>
            <person name="Maeda T."/>
            <person name="Kobayashi Y."/>
            <person name="Nakagawa T."/>
            <person name="Ezawa T."/>
            <person name="Yamaguchi K."/>
            <person name="Bino T."/>
            <person name="Nishimoto Y."/>
            <person name="Shigenobu S."/>
            <person name="Kawaguchi M."/>
        </authorList>
    </citation>
    <scope>NUCLEOTIDE SEQUENCE</scope>
    <source>
        <strain evidence="1">HR1</strain>
    </source>
</reference>
<evidence type="ECO:0000313" key="1">
    <source>
        <dbReference type="EMBL" id="GES84660.1"/>
    </source>
</evidence>
<proteinExistence type="predicted"/>
<sequence>MNLFKPIWFQIESHYHANKITELSGNDFIDLLEEISKKEKLTCSPTSLTLYTKKKTDSQLITLNNEIFKGCQNNFNNLTGRYEIDEDNPIRVKLPGMACEHPVRMKLEIEGAFPDGLPYKKPNPLLYSSGLEWDYQPGDKLYQELRDALMLHYENFNNKKIDKCNIPFYFFVSGPGTGKSRNATELHRTAVECLEPSELKNWLSNAWVFNTSFENGFSLRPSETDPFLAVGSRMLCQLLNKNLDSIIYNYEPPHPLKVLELVSKFENKKLDDVAVILVVDGMHNTMSDMKNDGVNKESLFYKTLSSIGDLSLERTFLIVCCTASTTSPVEQFLATSSRFRVFLPITSLSPPTITAPDGIKKCIFDMNNSVIKLLVGDCGGHGRSLETLYDSLTKKNIDDCNINDFMSTLQHELKSRYISAFSYNNKEAKQIIRAILTHTILDFNEPIPGTNLTPDKITTTGMFRFERKKGFNYGYLSMPYLWLWIMAEKFSDRNSPDLKHWNFNDYEDQLLRDNNVLVSGYAVWQNFEKFNAGFRCLKSKFLNEGETTTISTIHHGARLSGDIKFKNHHLQLDESSHQVDTSSTNSKDLIACEHENVDLRKCTNCILNASGAPYGDMFLRLDTPNDMKNIHEIYQYKKLDKTPLTQDDYNKERKKASSVNDYFMLITTQDCSNITIPNNCGIVDKNNWKDYFGLFSGRAYMYSEDIPDLNTASRTHLQLIDQIGEKRANIIIEERNKRKFKDLSDAEERLPSIKKQLRHFKIIS</sequence>
<gene>
    <name evidence="1" type="ORF">RCL2_001176500</name>
</gene>
<evidence type="ECO:0000313" key="2">
    <source>
        <dbReference type="Proteomes" id="UP000615446"/>
    </source>
</evidence>
<dbReference type="Pfam" id="PF04919">
    <property type="entry name" value="DUF655"/>
    <property type="match status" value="1"/>
</dbReference>
<dbReference type="Proteomes" id="UP000615446">
    <property type="component" value="Unassembled WGS sequence"/>
</dbReference>
<accession>A0A8H3LFD9</accession>
<organism evidence="1 2">
    <name type="scientific">Rhizophagus clarus</name>
    <dbReference type="NCBI Taxonomy" id="94130"/>
    <lineage>
        <taxon>Eukaryota</taxon>
        <taxon>Fungi</taxon>
        <taxon>Fungi incertae sedis</taxon>
        <taxon>Mucoromycota</taxon>
        <taxon>Glomeromycotina</taxon>
        <taxon>Glomeromycetes</taxon>
        <taxon>Glomerales</taxon>
        <taxon>Glomeraceae</taxon>
        <taxon>Rhizophagus</taxon>
    </lineage>
</organism>
<dbReference type="EMBL" id="BLAL01000083">
    <property type="protein sequence ID" value="GES84660.1"/>
    <property type="molecule type" value="Genomic_DNA"/>
</dbReference>
<dbReference type="Gene3D" id="1.10.150.280">
    <property type="entry name" value="AF1531-like domain"/>
    <property type="match status" value="1"/>
</dbReference>